<dbReference type="EMBL" id="CP120678">
    <property type="protein sequence ID" value="WIW70507.1"/>
    <property type="molecule type" value="Genomic_DNA"/>
</dbReference>
<dbReference type="KEGG" id="sgbi:P3F81_11570"/>
<feature type="domain" description="SIS" evidence="5">
    <location>
        <begin position="135"/>
        <end position="275"/>
    </location>
</feature>
<dbReference type="RefSeq" id="WP_309320420.1">
    <property type="nucleotide sequence ID" value="NZ_CP120678.1"/>
</dbReference>
<dbReference type="InterPro" id="IPR046348">
    <property type="entry name" value="SIS_dom_sf"/>
</dbReference>
<keyword evidence="2" id="KW-0238">DNA-binding</keyword>
<dbReference type="PANTHER" id="PTHR30514">
    <property type="entry name" value="GLUCOKINASE"/>
    <property type="match status" value="1"/>
</dbReference>
<dbReference type="GO" id="GO:1901135">
    <property type="term" value="P:carbohydrate derivative metabolic process"/>
    <property type="evidence" value="ECO:0007669"/>
    <property type="project" value="InterPro"/>
</dbReference>
<dbReference type="PROSITE" id="PS51464">
    <property type="entry name" value="SIS"/>
    <property type="match status" value="1"/>
</dbReference>
<gene>
    <name evidence="6" type="ORF">P3F81_11570</name>
</gene>
<dbReference type="InterPro" id="IPR036388">
    <property type="entry name" value="WH-like_DNA-bd_sf"/>
</dbReference>
<dbReference type="SUPFAM" id="SSF53697">
    <property type="entry name" value="SIS domain"/>
    <property type="match status" value="1"/>
</dbReference>
<dbReference type="Gene3D" id="3.40.50.10490">
    <property type="entry name" value="Glucose-6-phosphate isomerase like protein, domain 1"/>
    <property type="match status" value="1"/>
</dbReference>
<dbReference type="SUPFAM" id="SSF46689">
    <property type="entry name" value="Homeodomain-like"/>
    <property type="match status" value="1"/>
</dbReference>
<dbReference type="AlphaFoldDB" id="A0A9Y2AIJ9"/>
<dbReference type="Proteomes" id="UP001243623">
    <property type="component" value="Chromosome"/>
</dbReference>
<dbReference type="GO" id="GO:0097367">
    <property type="term" value="F:carbohydrate derivative binding"/>
    <property type="evidence" value="ECO:0007669"/>
    <property type="project" value="InterPro"/>
</dbReference>
<dbReference type="Pfam" id="PF01380">
    <property type="entry name" value="SIS"/>
    <property type="match status" value="1"/>
</dbReference>
<dbReference type="InterPro" id="IPR047640">
    <property type="entry name" value="RpiR-like"/>
</dbReference>
<dbReference type="CDD" id="cd05013">
    <property type="entry name" value="SIS_RpiR"/>
    <property type="match status" value="1"/>
</dbReference>
<evidence type="ECO:0000256" key="1">
    <source>
        <dbReference type="ARBA" id="ARBA00023015"/>
    </source>
</evidence>
<proteinExistence type="predicted"/>
<keyword evidence="7" id="KW-1185">Reference proteome</keyword>
<dbReference type="Gene3D" id="1.10.10.10">
    <property type="entry name" value="Winged helix-like DNA-binding domain superfamily/Winged helix DNA-binding domain"/>
    <property type="match status" value="1"/>
</dbReference>
<dbReference type="InterPro" id="IPR009057">
    <property type="entry name" value="Homeodomain-like_sf"/>
</dbReference>
<evidence type="ECO:0000313" key="7">
    <source>
        <dbReference type="Proteomes" id="UP001243623"/>
    </source>
</evidence>
<dbReference type="Pfam" id="PF01418">
    <property type="entry name" value="HTH_6"/>
    <property type="match status" value="1"/>
</dbReference>
<dbReference type="InterPro" id="IPR035472">
    <property type="entry name" value="RpiR-like_SIS"/>
</dbReference>
<organism evidence="6 7">
    <name type="scientific">Selenobaculum gibii</name>
    <dbReference type="NCBI Taxonomy" id="3054208"/>
    <lineage>
        <taxon>Bacteria</taxon>
        <taxon>Bacillati</taxon>
        <taxon>Bacillota</taxon>
        <taxon>Negativicutes</taxon>
        <taxon>Selenomonadales</taxon>
        <taxon>Selenomonadaceae</taxon>
        <taxon>Selenobaculum</taxon>
    </lineage>
</organism>
<keyword evidence="3" id="KW-0804">Transcription</keyword>
<evidence type="ECO:0000256" key="3">
    <source>
        <dbReference type="ARBA" id="ARBA00023163"/>
    </source>
</evidence>
<dbReference type="InterPro" id="IPR000281">
    <property type="entry name" value="HTH_RpiR"/>
</dbReference>
<dbReference type="InterPro" id="IPR001347">
    <property type="entry name" value="SIS_dom"/>
</dbReference>
<dbReference type="GO" id="GO:0003677">
    <property type="term" value="F:DNA binding"/>
    <property type="evidence" value="ECO:0007669"/>
    <property type="project" value="UniProtKB-KW"/>
</dbReference>
<protein>
    <submittedName>
        <fullName evidence="6">MurR/RpiR family transcriptional regulator</fullName>
    </submittedName>
</protein>
<feature type="domain" description="HTH rpiR-type" evidence="4">
    <location>
        <begin position="8"/>
        <end position="84"/>
    </location>
</feature>
<dbReference type="GO" id="GO:0003700">
    <property type="term" value="F:DNA-binding transcription factor activity"/>
    <property type="evidence" value="ECO:0007669"/>
    <property type="project" value="InterPro"/>
</dbReference>
<keyword evidence="1" id="KW-0805">Transcription regulation</keyword>
<evidence type="ECO:0000256" key="2">
    <source>
        <dbReference type="ARBA" id="ARBA00023125"/>
    </source>
</evidence>
<name>A0A9Y2AIJ9_9FIRM</name>
<evidence type="ECO:0000259" key="5">
    <source>
        <dbReference type="PROSITE" id="PS51464"/>
    </source>
</evidence>
<evidence type="ECO:0000313" key="6">
    <source>
        <dbReference type="EMBL" id="WIW70507.1"/>
    </source>
</evidence>
<evidence type="ECO:0000259" key="4">
    <source>
        <dbReference type="PROSITE" id="PS51071"/>
    </source>
</evidence>
<dbReference type="PANTHER" id="PTHR30514:SF1">
    <property type="entry name" value="HTH-TYPE TRANSCRIPTIONAL REGULATOR HEXR-RELATED"/>
    <property type="match status" value="1"/>
</dbReference>
<reference evidence="6" key="1">
    <citation type="submission" date="2023-03" db="EMBL/GenBank/DDBJ databases">
        <title>Selenobaculum gbiensis gen. nov. sp. nov., a new bacterium isolated from the gut microbiota of IBD patient.</title>
        <authorList>
            <person name="Yeo S."/>
            <person name="Park H."/>
            <person name="Huh C.S."/>
        </authorList>
    </citation>
    <scope>NUCLEOTIDE SEQUENCE</scope>
    <source>
        <strain evidence="6">ICN-92133</strain>
    </source>
</reference>
<sequence>MSKINTSESYEAIIKNNYNTLRSSEKKVADYILLHSNSIHTMSLSQLSLSAGVSEPTVMRFVKNLGFSGYSHFKLKLASDLGREAALDHNNDLLIDLHISREDNTKDVPAKLIAMTTKALEDTLKLVDIRNYQKAIDMVVNARLIDVYGVGNSGSIANDLTNKFLRIGLTCRSYTDNHLQQICATHLTRDDVAIAISHSGSTMDIVDTLKLAKQSGAKTIAITNFKASTITQYADLCFFTGDLETSFYSETMCSRISQLACVDMLYMGVLLSDYDKYTQRINKTNLVVSARNY</sequence>
<dbReference type="PROSITE" id="PS51071">
    <property type="entry name" value="HTH_RPIR"/>
    <property type="match status" value="1"/>
</dbReference>
<accession>A0A9Y2AIJ9</accession>